<keyword evidence="4" id="KW-1185">Reference proteome</keyword>
<proteinExistence type="inferred from homology"/>
<evidence type="ECO:0000256" key="2">
    <source>
        <dbReference type="ARBA" id="ARBA00007529"/>
    </source>
</evidence>
<evidence type="ECO:0000256" key="1">
    <source>
        <dbReference type="ARBA" id="ARBA00001148"/>
    </source>
</evidence>
<accession>A0AAJ7TQ69</accession>
<dbReference type="RefSeq" id="XP_032821025.1">
    <property type="nucleotide sequence ID" value="XM_032965134.1"/>
</dbReference>
<dbReference type="EC" id="4.2.1.77" evidence="3"/>
<dbReference type="CTD" id="112849"/>
<dbReference type="InterPro" id="IPR008794">
    <property type="entry name" value="Pro_racemase_fam"/>
</dbReference>
<dbReference type="GO" id="GO:0050346">
    <property type="term" value="F:trans-L-3-hydroxyproline dehydratase activity"/>
    <property type="evidence" value="ECO:0007669"/>
    <property type="project" value="UniProtKB-EC"/>
</dbReference>
<dbReference type="KEGG" id="pmrn:116948451"/>
<dbReference type="SFLD" id="SFLDS00028">
    <property type="entry name" value="Proline_Racemase"/>
    <property type="match status" value="1"/>
</dbReference>
<evidence type="ECO:0000313" key="5">
    <source>
        <dbReference type="RefSeq" id="XP_032821025.1"/>
    </source>
</evidence>
<dbReference type="Pfam" id="PF05544">
    <property type="entry name" value="Pro_racemase"/>
    <property type="match status" value="1"/>
</dbReference>
<comment type="catalytic activity">
    <reaction evidence="1">
        <text>trans-3-hydroxy-L-proline = 1-pyrroline-2-carboxylate + H2O</text>
        <dbReference type="Rhea" id="RHEA:10320"/>
        <dbReference type="ChEBI" id="CHEBI:15377"/>
        <dbReference type="ChEBI" id="CHEBI:39785"/>
        <dbReference type="ChEBI" id="CHEBI:57938"/>
        <dbReference type="EC" id="4.2.1.77"/>
    </reaction>
</comment>
<evidence type="ECO:0000313" key="4">
    <source>
        <dbReference type="Proteomes" id="UP001318040"/>
    </source>
</evidence>
<reference evidence="5" key="1">
    <citation type="submission" date="2025-08" db="UniProtKB">
        <authorList>
            <consortium name="RefSeq"/>
        </authorList>
    </citation>
    <scope>IDENTIFICATION</scope>
    <source>
        <tissue evidence="5">Sperm</tissue>
    </source>
</reference>
<dbReference type="AlphaFoldDB" id="A0AAJ7TQ69"/>
<dbReference type="PANTHER" id="PTHR33442:SF1">
    <property type="entry name" value="TRANS-3-HYDROXY-L-PROLINE DEHYDRATASE"/>
    <property type="match status" value="1"/>
</dbReference>
<gene>
    <name evidence="5" type="primary">L3HYPDH</name>
</gene>
<dbReference type="Proteomes" id="UP001318040">
    <property type="component" value="Chromosome 33"/>
</dbReference>
<protein>
    <recommendedName>
        <fullName evidence="3">trans-L-3-hydroxyproline dehydratase</fullName>
        <ecNumber evidence="3">4.2.1.77</ecNumber>
    </recommendedName>
</protein>
<dbReference type="PIRSF" id="PIRSF029792">
    <property type="entry name" value="Pro_racemase"/>
    <property type="match status" value="1"/>
</dbReference>
<evidence type="ECO:0000256" key="3">
    <source>
        <dbReference type="ARBA" id="ARBA00013105"/>
    </source>
</evidence>
<comment type="similarity">
    <text evidence="2">Belongs to the proline racemase family.</text>
</comment>
<sequence>MSGPGSGVRATLARIAADTTGSLPGCGATPPVSVLDMHTGGEPLRVVLAGWPDEAALGPGAAATRRALLAGARHDAARRLLMNEPRGHRDMYGAVLAEPAEPGAHLAAAFMHNEGCSTMCGHAVLALGRFAVDFGLAPPPPSAPTADGAEPETEVRIEVPCGLVTAFVRRGADGASDPHVRFHSVPAFAFCLDELVAVPGYGQLAVDVAYGGTFYAFLSASSLGLDVRSSSTKALVEGATAVTEAVKKQVRLFHPDGEELAFLYGTILTDGSDGFSEEPTANVCVFADAQVDRSPTGSGVTARVALQHRRGLLSLGQTRRFESGTTGSVFSGKAIAELRCGRFPAVIVEVGGAARYVGTARFSLEEGDRLGAGFLLR</sequence>
<dbReference type="PANTHER" id="PTHR33442">
    <property type="entry name" value="TRANS-3-HYDROXY-L-PROLINE DEHYDRATASE"/>
    <property type="match status" value="1"/>
</dbReference>
<dbReference type="SUPFAM" id="SSF54506">
    <property type="entry name" value="Diaminopimelate epimerase-like"/>
    <property type="match status" value="1"/>
</dbReference>
<organism evidence="4 5">
    <name type="scientific">Petromyzon marinus</name>
    <name type="common">Sea lamprey</name>
    <dbReference type="NCBI Taxonomy" id="7757"/>
    <lineage>
        <taxon>Eukaryota</taxon>
        <taxon>Metazoa</taxon>
        <taxon>Chordata</taxon>
        <taxon>Craniata</taxon>
        <taxon>Vertebrata</taxon>
        <taxon>Cyclostomata</taxon>
        <taxon>Hyperoartia</taxon>
        <taxon>Petromyzontiformes</taxon>
        <taxon>Petromyzontidae</taxon>
        <taxon>Petromyzon</taxon>
    </lineage>
</organism>
<dbReference type="Gene3D" id="3.10.310.10">
    <property type="entry name" value="Diaminopimelate Epimerase, Chain A, domain 1"/>
    <property type="match status" value="2"/>
</dbReference>
<name>A0AAJ7TQ69_PETMA</name>